<evidence type="ECO:0000313" key="2">
    <source>
        <dbReference type="Proteomes" id="UP000286415"/>
    </source>
</evidence>
<name>A0A3R7C734_CLOSI</name>
<gene>
    <name evidence="1" type="ORF">CSKR_109689</name>
</gene>
<reference evidence="1 2" key="2">
    <citation type="journal article" date="2021" name="Genomics">
        <title>High-quality reference genome for Clonorchis sinensis.</title>
        <authorList>
            <person name="Young N.D."/>
            <person name="Stroehlein A.J."/>
            <person name="Kinkar L."/>
            <person name="Wang T."/>
            <person name="Sohn W.M."/>
            <person name="Chang B.C.H."/>
            <person name="Kaur P."/>
            <person name="Weisz D."/>
            <person name="Dudchenko O."/>
            <person name="Aiden E.L."/>
            <person name="Korhonen P.K."/>
            <person name="Gasser R.B."/>
        </authorList>
    </citation>
    <scope>NUCLEOTIDE SEQUENCE [LARGE SCALE GENOMIC DNA]</scope>
    <source>
        <strain evidence="1">Cs-k2</strain>
    </source>
</reference>
<keyword evidence="2" id="KW-1185">Reference proteome</keyword>
<dbReference type="EMBL" id="NIRI02000077">
    <property type="protein sequence ID" value="KAG5440992.1"/>
    <property type="molecule type" value="Genomic_DNA"/>
</dbReference>
<reference evidence="1 2" key="1">
    <citation type="journal article" date="2018" name="Biotechnol. Adv.">
        <title>Improved genomic resources and new bioinformatic workflow for the carcinogenic parasite Clonorchis sinensis: Biotechnological implications.</title>
        <authorList>
            <person name="Wang D."/>
            <person name="Korhonen P.K."/>
            <person name="Gasser R.B."/>
            <person name="Young N.D."/>
        </authorList>
    </citation>
    <scope>NUCLEOTIDE SEQUENCE [LARGE SCALE GENOMIC DNA]</scope>
    <source>
        <strain evidence="1">Cs-k2</strain>
    </source>
</reference>
<proteinExistence type="predicted"/>
<sequence>MDSGCCMRYAFFFKFENISTVAQVLWAEMISSVGVWPKSVFPVELGESVTWLFTPKGGSEYDTDSMISFEIEGAGVYRIQKTRCAGPFEKYFTCTHKPQNEISVSFTPTEEMYGKEVTITYYKDTESLWARTAPPLLRELIQSANLRNGRSVVQTRPLPLDFPCLGLGNLAVSQPSCFLRVAWQLGTERVLQLNDNDSVLSTGDAPEDCEHNPVLTFTYFWVSDLAPRSGELTAAWRPMLTRAFDELFKVFYASRIFLAGIGARWLSG</sequence>
<organism evidence="1 2">
    <name type="scientific">Clonorchis sinensis</name>
    <name type="common">Chinese liver fluke</name>
    <dbReference type="NCBI Taxonomy" id="79923"/>
    <lineage>
        <taxon>Eukaryota</taxon>
        <taxon>Metazoa</taxon>
        <taxon>Spiralia</taxon>
        <taxon>Lophotrochozoa</taxon>
        <taxon>Platyhelminthes</taxon>
        <taxon>Trematoda</taxon>
        <taxon>Digenea</taxon>
        <taxon>Opisthorchiida</taxon>
        <taxon>Opisthorchiata</taxon>
        <taxon>Opisthorchiidae</taxon>
        <taxon>Clonorchis</taxon>
    </lineage>
</organism>
<dbReference type="AlphaFoldDB" id="A0A3R7C734"/>
<protein>
    <submittedName>
        <fullName evidence="1">Uncharacterized protein</fullName>
    </submittedName>
</protein>
<comment type="caution">
    <text evidence="1">The sequence shown here is derived from an EMBL/GenBank/DDBJ whole genome shotgun (WGS) entry which is preliminary data.</text>
</comment>
<dbReference type="OrthoDB" id="6243465at2759"/>
<evidence type="ECO:0000313" key="1">
    <source>
        <dbReference type="EMBL" id="KAG5440992.1"/>
    </source>
</evidence>
<accession>A0A3R7C734</accession>
<dbReference type="STRING" id="79923.A0A3R7C734"/>
<dbReference type="Proteomes" id="UP000286415">
    <property type="component" value="Unassembled WGS sequence"/>
</dbReference>
<dbReference type="InParanoid" id="A0A3R7C734"/>